<feature type="domain" description="DUF2241" evidence="1">
    <location>
        <begin position="1"/>
        <end position="56"/>
    </location>
</feature>
<name>A0ABR1KNY9_9PEZI</name>
<feature type="non-terminal residue" evidence="2">
    <location>
        <position position="1"/>
    </location>
</feature>
<dbReference type="InterPro" id="IPR018717">
    <property type="entry name" value="DUF2241"/>
</dbReference>
<organism evidence="2 3">
    <name type="scientific">Phyllosticta citriasiana</name>
    <dbReference type="NCBI Taxonomy" id="595635"/>
    <lineage>
        <taxon>Eukaryota</taxon>
        <taxon>Fungi</taxon>
        <taxon>Dikarya</taxon>
        <taxon>Ascomycota</taxon>
        <taxon>Pezizomycotina</taxon>
        <taxon>Dothideomycetes</taxon>
        <taxon>Dothideomycetes incertae sedis</taxon>
        <taxon>Botryosphaeriales</taxon>
        <taxon>Phyllostictaceae</taxon>
        <taxon>Phyllosticta</taxon>
    </lineage>
</organism>
<comment type="caution">
    <text evidence="2">The sequence shown here is derived from an EMBL/GenBank/DDBJ whole genome shotgun (WGS) entry which is preliminary data.</text>
</comment>
<dbReference type="InterPro" id="IPR045865">
    <property type="entry name" value="ACT-like_dom_sf"/>
</dbReference>
<accession>A0ABR1KNY9</accession>
<evidence type="ECO:0000313" key="2">
    <source>
        <dbReference type="EMBL" id="KAK7518639.1"/>
    </source>
</evidence>
<dbReference type="Pfam" id="PF10000">
    <property type="entry name" value="ACT_3"/>
    <property type="match status" value="1"/>
</dbReference>
<keyword evidence="3" id="KW-1185">Reference proteome</keyword>
<dbReference type="Gene3D" id="3.30.2130.10">
    <property type="entry name" value="VC0802-like"/>
    <property type="match status" value="1"/>
</dbReference>
<proteinExistence type="predicted"/>
<dbReference type="PANTHER" id="PTHR39199">
    <property type="entry name" value="BLR5128 PROTEIN"/>
    <property type="match status" value="1"/>
</dbReference>
<evidence type="ECO:0000259" key="1">
    <source>
        <dbReference type="Pfam" id="PF10000"/>
    </source>
</evidence>
<protein>
    <recommendedName>
        <fullName evidence="1">DUF2241 domain-containing protein</fullName>
    </recommendedName>
</protein>
<evidence type="ECO:0000313" key="3">
    <source>
        <dbReference type="Proteomes" id="UP001363622"/>
    </source>
</evidence>
<dbReference type="Proteomes" id="UP001363622">
    <property type="component" value="Unassembled WGS sequence"/>
</dbReference>
<reference evidence="2 3" key="1">
    <citation type="submission" date="2024-04" db="EMBL/GenBank/DDBJ databases">
        <title>Phyllosticta paracitricarpa is synonymous to the EU quarantine fungus P. citricarpa based on phylogenomic analyses.</title>
        <authorList>
            <consortium name="Lawrence Berkeley National Laboratory"/>
            <person name="Van Ingen-Buijs V.A."/>
            <person name="Van Westerhoven A.C."/>
            <person name="Haridas S."/>
            <person name="Skiadas P."/>
            <person name="Martin F."/>
            <person name="Groenewald J.Z."/>
            <person name="Crous P.W."/>
            <person name="Seidl M.F."/>
        </authorList>
    </citation>
    <scope>NUCLEOTIDE SEQUENCE [LARGE SCALE GENOMIC DNA]</scope>
    <source>
        <strain evidence="2 3">CBS 123371</strain>
    </source>
</reference>
<sequence>PLLDPLSYVFITLPSSATLPAALDPLMTLRETGGLTVIADRQAAVDNGLPFTFACRSSTLSGHSSLEAVGLMAVVAARLEELGIPVNPVSGYHHE</sequence>
<gene>
    <name evidence="2" type="ORF">IWZ03DRAFT_285225</name>
</gene>
<dbReference type="PANTHER" id="PTHR39199:SF1">
    <property type="entry name" value="BLR5128 PROTEIN"/>
    <property type="match status" value="1"/>
</dbReference>
<dbReference type="SUPFAM" id="SSF55021">
    <property type="entry name" value="ACT-like"/>
    <property type="match status" value="2"/>
</dbReference>
<dbReference type="EMBL" id="JBBPHU010000004">
    <property type="protein sequence ID" value="KAK7518639.1"/>
    <property type="molecule type" value="Genomic_DNA"/>
</dbReference>
<feature type="non-terminal residue" evidence="2">
    <location>
        <position position="95"/>
    </location>
</feature>